<gene>
    <name evidence="14" type="ORF">L203_104608</name>
</gene>
<dbReference type="GO" id="GO:0016592">
    <property type="term" value="C:mediator complex"/>
    <property type="evidence" value="ECO:0007669"/>
    <property type="project" value="InterPro"/>
</dbReference>
<evidence type="ECO:0000313" key="14">
    <source>
        <dbReference type="EMBL" id="WVN89385.1"/>
    </source>
</evidence>
<reference evidence="14" key="3">
    <citation type="submission" date="2024-01" db="EMBL/GenBank/DDBJ databases">
        <authorList>
            <person name="Coelho M.A."/>
            <person name="David-Palma M."/>
            <person name="Shea T."/>
            <person name="Sun S."/>
            <person name="Cuomo C.A."/>
            <person name="Heitman J."/>
        </authorList>
    </citation>
    <scope>NUCLEOTIDE SEQUENCE</scope>
    <source>
        <strain evidence="14">CBS 7841</strain>
    </source>
</reference>
<feature type="compositionally biased region" description="Low complexity" evidence="12">
    <location>
        <begin position="1653"/>
        <end position="1674"/>
    </location>
</feature>
<keyword evidence="15" id="KW-1185">Reference proteome</keyword>
<evidence type="ECO:0000256" key="12">
    <source>
        <dbReference type="SAM" id="MobiDB-lite"/>
    </source>
</evidence>
<reference evidence="14" key="1">
    <citation type="submission" date="2016-06" db="EMBL/GenBank/DDBJ databases">
        <authorList>
            <person name="Cuomo C."/>
            <person name="Litvintseva A."/>
            <person name="Heitman J."/>
            <person name="Chen Y."/>
            <person name="Sun S."/>
            <person name="Springer D."/>
            <person name="Dromer F."/>
            <person name="Young S."/>
            <person name="Zeng Q."/>
            <person name="Chapman S."/>
            <person name="Gujja S."/>
            <person name="Saif S."/>
            <person name="Birren B."/>
        </authorList>
    </citation>
    <scope>NUCLEOTIDE SEQUENCE</scope>
    <source>
        <strain evidence="14">CBS 7841</strain>
    </source>
</reference>
<evidence type="ECO:0000256" key="9">
    <source>
        <dbReference type="ARBA" id="ARBA00023242"/>
    </source>
</evidence>
<comment type="similarity">
    <text evidence="2">Belongs to the Mediator complex subunit 12 family.</text>
</comment>
<evidence type="ECO:0000313" key="15">
    <source>
        <dbReference type="Proteomes" id="UP000094043"/>
    </source>
</evidence>
<comment type="subcellular location">
    <subcellularLocation>
        <location evidence="1">Nucleus</location>
    </subcellularLocation>
</comment>
<dbReference type="RefSeq" id="XP_066070085.1">
    <property type="nucleotide sequence ID" value="XM_066213988.1"/>
</dbReference>
<dbReference type="InterPro" id="IPR019035">
    <property type="entry name" value="Mediator_Med12"/>
</dbReference>
<keyword evidence="6" id="KW-0805">Transcription regulation</keyword>
<comment type="subunit">
    <text evidence="3">Component of the SRB8-11 complex, which itself associates with the Mediator complex.</text>
</comment>
<dbReference type="InterPro" id="IPR057344">
    <property type="entry name" value="ARM_SRB8"/>
</dbReference>
<dbReference type="SMART" id="SM01281">
    <property type="entry name" value="Med12"/>
    <property type="match status" value="1"/>
</dbReference>
<dbReference type="KEGG" id="cdep:91088818"/>
<feature type="region of interest" description="Disordered" evidence="12">
    <location>
        <begin position="248"/>
        <end position="267"/>
    </location>
</feature>
<keyword evidence="8" id="KW-0804">Transcription</keyword>
<organism evidence="14 15">
    <name type="scientific">Cryptococcus depauperatus CBS 7841</name>
    <dbReference type="NCBI Taxonomy" id="1295531"/>
    <lineage>
        <taxon>Eukaryota</taxon>
        <taxon>Fungi</taxon>
        <taxon>Dikarya</taxon>
        <taxon>Basidiomycota</taxon>
        <taxon>Agaricomycotina</taxon>
        <taxon>Tremellomycetes</taxon>
        <taxon>Tremellales</taxon>
        <taxon>Cryptococcaceae</taxon>
        <taxon>Cryptococcus</taxon>
    </lineage>
</organism>
<evidence type="ECO:0000256" key="5">
    <source>
        <dbReference type="ARBA" id="ARBA00022491"/>
    </source>
</evidence>
<evidence type="ECO:0000256" key="3">
    <source>
        <dbReference type="ARBA" id="ARBA00011629"/>
    </source>
</evidence>
<feature type="region of interest" description="Disordered" evidence="12">
    <location>
        <begin position="1"/>
        <end position="26"/>
    </location>
</feature>
<evidence type="ECO:0000256" key="2">
    <source>
        <dbReference type="ARBA" id="ARBA00010289"/>
    </source>
</evidence>
<protein>
    <recommendedName>
        <fullName evidence="4">Mediator of RNA polymerase II transcription subunit 12</fullName>
    </recommendedName>
    <alternativeName>
        <fullName evidence="11">Mediator complex subunit 12</fullName>
    </alternativeName>
</protein>
<accession>A0AAJ8M2D9</accession>
<sequence>MPASSRHPPSVHHYGSKASAKLKLGGSKAPVQHLPVGEKNIYEDAEVEGFGPPTWRTVLHKQIDFGFPDFYPSRPGHNQPEDVLTEENVKSGFSGRPFVSEVAETFSMHGPIHQHLSSGCLDMLMNLGKELIEKQEESMPQIGERTFRIPVRVTYNDTKRLQFLSDLANPAVPLYRLMRTPVPHGFKGVEILDAMFSPATSIRQPASNMTLLADPIPIDRAVWFIRVIGANEISVHRTRQSTITSSVTAPSPVAATPSSTTTVNAASPMPASSNEWYSQEFTNTLIQWLRIQLGQLALPPEGQNTSASTTSKNLGSGILQDEKARAKWLIKWDYSTRLLREMHAKDLLSNRLFSGWLAEHLSQVNLAQLGFLAQLVGEYLSDMIRHLDSARHCIRAACEILTLLRESPVRDVLGKVEAMLVIIIKSLYEANPDVLLSPVTWKRYSPLISSIIRNTTSQWTNLQRRNEALLFKPKMNENPFNPRRQQMEEITKLDSISENTNMLDLTRSYFDGASAPNIASLDLQRLEEKIFMLLDWAMGLFQLGSHRPYAAYTLLKHWQGQHKEYQARQSRPDTVDLFEILYKWLDTASAARDESNIEAIGITIGEMIRRGMFSYGRYLQTLIAAGQSARNRAQQELESHHLTLLKVMPTFVLAKELLQQRRIALSGDDEETRKKDDAEEEAILDAFKEDVKEYIPEIFGLETYGRSEELRQIVDYHLPSTSQMTRYLYVFVRPSITISANAIFSSQAGRSPMNASTFARITQVFRQCHGYATIADFMIRALLEAEDDDILDVVLDIIQRDADIWTSMDLWPRLGDKLLDRHHILESRGKEHVRLMKLLRNLVQKNRLMPDDQEEVNHLSLNIVRSPHSENLGLLSQDPLEILPQILLGGNKDIISTIAPALHRHYGFFHLWSSKWWTLIIDVIQKAESEQKLCLYRMISKHMIAVFQEYQESFDSIVGSWLSSLASARLLDIFGKHTSKIMTQLLLFLVSHRALSTTTIFDKMIYPIWKLTLMWALPPRKRLSSEQIQSIVSTIDLVSQLLVLPPLESELPPTLLTEAIVIQASRQNIFQDHHVKLLIQHMPVLVVFEQNQLLPEQTTTKIGEILNSLASSAEFKTAAFRHLSILKDAFLAREWSGPGMGQELEGRMVDVLKLIMSEKRTQSSPRTGIPSIDESGRFSAWQWTRIVLEMRLEFKALAMRIADGQEVVDAKCTLSQLVHLTLDRETNRDDTDLLCEVFRGVDTTITHEIVAAGMDRLSNLLGQAIGAETQQQLEAFIDSIHQILRIVHCTSRESTQPITESSVLIARHKLLDLLAVALQTIDRHMTTGVDFLLPQGISPPQPGHLLATVMTLLKFVLGTDTTDNGSLTAPKPNFPHLAVCFLKSIVASETIHDPDWIKEMCDMLAYIIDCTPFQSRLACQAILSNEIALLNTQSDFNFLPLLTSSILSITSIQRNMSLTTPDTIDDDTHNPSLLLDDRRWELFEYMAPPKRKIGPQDLFLSSITLKDHSSIPISLFSPRLTRDAPPNVGTMDIYDEAGEDDKSSLVLTFSVDEPEGQWKNFASERDLGVGFAGEPTWAKLKATKLYSLDKDDEDCTVLKEFDISTALSQPRKNQKHAKGRYINERSSNDSVTTNLENKDESDLEEPLAKKQKTTSATASKTSGKAPARRAAGGKSVPRKATGGKTTREGVSNKTKAGRKK</sequence>
<proteinExistence type="inferred from homology"/>
<dbReference type="Pfam" id="PF09497">
    <property type="entry name" value="Med12"/>
    <property type="match status" value="1"/>
</dbReference>
<dbReference type="PANTHER" id="PTHR46567">
    <property type="entry name" value="MEDIATOR OF RNA POLYMERASE II TRANSCRIPTION SUBUNIT 12"/>
    <property type="match status" value="1"/>
</dbReference>
<comment type="function">
    <text evidence="10">Component of the SRB8-11 complex. The SRB8-11 complex is a regulatory module of the Mediator complex which is itself involved in regulation of basal and activated RNA polymerase II-dependent transcription. The SRB8-11 complex may be involved in the transcriptional repression of a subset of genes regulated by Mediator. It may inhibit the association of the Mediator complex with RNA polymerase II to form the holoenzyme complex.</text>
</comment>
<keyword evidence="7" id="KW-0010">Activator</keyword>
<evidence type="ECO:0000256" key="1">
    <source>
        <dbReference type="ARBA" id="ARBA00004123"/>
    </source>
</evidence>
<evidence type="ECO:0000256" key="10">
    <source>
        <dbReference type="ARBA" id="ARBA00025661"/>
    </source>
</evidence>
<evidence type="ECO:0000256" key="11">
    <source>
        <dbReference type="ARBA" id="ARBA00032010"/>
    </source>
</evidence>
<dbReference type="GeneID" id="91088818"/>
<feature type="region of interest" description="Disordered" evidence="12">
    <location>
        <begin position="1609"/>
        <end position="1700"/>
    </location>
</feature>
<evidence type="ECO:0000256" key="7">
    <source>
        <dbReference type="ARBA" id="ARBA00023159"/>
    </source>
</evidence>
<dbReference type="EMBL" id="CP143788">
    <property type="protein sequence ID" value="WVN89385.1"/>
    <property type="molecule type" value="Genomic_DNA"/>
</dbReference>
<dbReference type="GO" id="GO:0006357">
    <property type="term" value="P:regulation of transcription by RNA polymerase II"/>
    <property type="evidence" value="ECO:0007669"/>
    <property type="project" value="InterPro"/>
</dbReference>
<keyword evidence="5" id="KW-0678">Repressor</keyword>
<keyword evidence="9" id="KW-0539">Nucleus</keyword>
<dbReference type="Proteomes" id="UP000094043">
    <property type="component" value="Chromosome 5"/>
</dbReference>
<dbReference type="GO" id="GO:0003712">
    <property type="term" value="F:transcription coregulator activity"/>
    <property type="evidence" value="ECO:0007669"/>
    <property type="project" value="InterPro"/>
</dbReference>
<dbReference type="Pfam" id="PF25326">
    <property type="entry name" value="ARM_SRB8"/>
    <property type="match status" value="1"/>
</dbReference>
<evidence type="ECO:0000256" key="8">
    <source>
        <dbReference type="ARBA" id="ARBA00023163"/>
    </source>
</evidence>
<evidence type="ECO:0000259" key="13">
    <source>
        <dbReference type="SMART" id="SM01281"/>
    </source>
</evidence>
<feature type="domain" description="Mediator complex subunit Med12" evidence="13">
    <location>
        <begin position="146"/>
        <end position="226"/>
    </location>
</feature>
<evidence type="ECO:0000256" key="4">
    <source>
        <dbReference type="ARBA" id="ARBA00019622"/>
    </source>
</evidence>
<evidence type="ECO:0000256" key="6">
    <source>
        <dbReference type="ARBA" id="ARBA00023015"/>
    </source>
</evidence>
<dbReference type="PANTHER" id="PTHR46567:SF1">
    <property type="entry name" value="MEDIATOR OF RNA POLYMERASE II TRANSCRIPTION SUBUNIT 12"/>
    <property type="match status" value="1"/>
</dbReference>
<reference evidence="14" key="2">
    <citation type="journal article" date="2022" name="Elife">
        <title>Obligate sexual reproduction of a homothallic fungus closely related to the Cryptococcus pathogenic species complex.</title>
        <authorList>
            <person name="Passer A.R."/>
            <person name="Clancey S.A."/>
            <person name="Shea T."/>
            <person name="David-Palma M."/>
            <person name="Averette A.F."/>
            <person name="Boekhout T."/>
            <person name="Porcel B.M."/>
            <person name="Nowrousian M."/>
            <person name="Cuomo C.A."/>
            <person name="Sun S."/>
            <person name="Heitman J."/>
            <person name="Coelho M.A."/>
        </authorList>
    </citation>
    <scope>NUCLEOTIDE SEQUENCE</scope>
    <source>
        <strain evidence="14">CBS 7841</strain>
    </source>
</reference>
<name>A0AAJ8M2D9_9TREE</name>